<dbReference type="Gene3D" id="2.30.310.10">
    <property type="entry name" value="ibrinogen binding protein from staphylococcus aureus domain"/>
    <property type="match status" value="1"/>
</dbReference>
<keyword evidence="2 5" id="KW-0699">rRNA-binding</keyword>
<gene>
    <name evidence="5" type="primary">rqcH</name>
    <name evidence="7" type="ORF">HMPREF3186_00422</name>
</gene>
<dbReference type="Pfam" id="PF05833">
    <property type="entry name" value="NFACT_N"/>
    <property type="match status" value="1"/>
</dbReference>
<evidence type="ECO:0000256" key="5">
    <source>
        <dbReference type="HAMAP-Rule" id="MF_00844"/>
    </source>
</evidence>
<dbReference type="PANTHER" id="PTHR15239:SF6">
    <property type="entry name" value="RIBOSOME QUALITY CONTROL COMPLEX SUBUNIT NEMF"/>
    <property type="match status" value="1"/>
</dbReference>
<dbReference type="Proteomes" id="UP000070355">
    <property type="component" value="Unassembled WGS sequence"/>
</dbReference>
<name>A0A134A3I3_9BACL</name>
<dbReference type="Gene3D" id="3.40.970.40">
    <property type="entry name" value="fibrinogen binding protein from staphylococcus aureus domain like"/>
    <property type="match status" value="1"/>
</dbReference>
<dbReference type="PATRIC" id="fig|1379.3.peg.419"/>
<reference evidence="8" key="1">
    <citation type="submission" date="2016-01" db="EMBL/GenBank/DDBJ databases">
        <authorList>
            <person name="Mitreva M."/>
            <person name="Pepin K.H."/>
            <person name="Mihindukulasuriya K.A."/>
            <person name="Fulton R."/>
            <person name="Fronick C."/>
            <person name="O'Laughlin M."/>
            <person name="Miner T."/>
            <person name="Herter B."/>
            <person name="Rosa B.A."/>
            <person name="Cordes M."/>
            <person name="Tomlinson C."/>
            <person name="Wollam A."/>
            <person name="Palsikar V.B."/>
            <person name="Mardis E.R."/>
            <person name="Wilson R.K."/>
        </authorList>
    </citation>
    <scope>NUCLEOTIDE SEQUENCE [LARGE SCALE GENOMIC DNA]</scope>
    <source>
        <strain evidence="8">DNF01167</strain>
    </source>
</reference>
<keyword evidence="4 5" id="KW-0648">Protein biosynthesis</keyword>
<dbReference type="EMBL" id="LSDC01000023">
    <property type="protein sequence ID" value="KXB62247.1"/>
    <property type="molecule type" value="Genomic_DNA"/>
</dbReference>
<feature type="coiled-coil region" evidence="5">
    <location>
        <begin position="280"/>
        <end position="307"/>
    </location>
</feature>
<feature type="domain" description="NFACT RNA-binding" evidence="6">
    <location>
        <begin position="433"/>
        <end position="525"/>
    </location>
</feature>
<dbReference type="GO" id="GO:0072344">
    <property type="term" value="P:rescue of stalled ribosome"/>
    <property type="evidence" value="ECO:0007669"/>
    <property type="project" value="UniProtKB-UniRule"/>
</dbReference>
<dbReference type="OrthoDB" id="9766163at2"/>
<dbReference type="InterPro" id="IPR051608">
    <property type="entry name" value="RQC_Subunit_NEMF"/>
</dbReference>
<proteinExistence type="inferred from homology"/>
<dbReference type="STRING" id="1379.HMPREF3186_00422"/>
<evidence type="ECO:0000256" key="4">
    <source>
        <dbReference type="ARBA" id="ARBA00022917"/>
    </source>
</evidence>
<comment type="similarity">
    <text evidence="5">Belongs to the NEMF family.</text>
</comment>
<dbReference type="RefSeq" id="WP_060913705.1">
    <property type="nucleotide sequence ID" value="NZ_JAGZGJ010000007.1"/>
</dbReference>
<protein>
    <recommendedName>
        <fullName evidence="5">Rqc2 homolog RqcH</fullName>
        <shortName evidence="5">RqcH</shortName>
    </recommendedName>
</protein>
<comment type="caution">
    <text evidence="7">The sequence shown here is derived from an EMBL/GenBank/DDBJ whole genome shotgun (WGS) entry which is preliminary data.</text>
</comment>
<keyword evidence="3 5" id="KW-0694">RNA-binding</keyword>
<dbReference type="PANTHER" id="PTHR15239">
    <property type="entry name" value="NUCLEAR EXPORT MEDIATOR FACTOR NEMF"/>
    <property type="match status" value="1"/>
</dbReference>
<evidence type="ECO:0000256" key="2">
    <source>
        <dbReference type="ARBA" id="ARBA00022730"/>
    </source>
</evidence>
<dbReference type="AlphaFoldDB" id="A0A134A3I3"/>
<comment type="subunit">
    <text evidence="5">Associates with stalled 50S ribosomal subunits. Binds to RqcP.</text>
</comment>
<dbReference type="InterPro" id="IPR008532">
    <property type="entry name" value="NFACT_RNA-bd"/>
</dbReference>
<dbReference type="InterPro" id="IPR043682">
    <property type="entry name" value="RqcH_bacterial"/>
</dbReference>
<dbReference type="HAMAP" id="MF_00844_B">
    <property type="entry name" value="RqcH_B"/>
    <property type="match status" value="1"/>
</dbReference>
<dbReference type="GO" id="GO:0000049">
    <property type="term" value="F:tRNA binding"/>
    <property type="evidence" value="ECO:0007669"/>
    <property type="project" value="UniProtKB-UniRule"/>
</dbReference>
<dbReference type="Pfam" id="PF05670">
    <property type="entry name" value="NFACT-R_1"/>
    <property type="match status" value="1"/>
</dbReference>
<evidence type="ECO:0000313" key="8">
    <source>
        <dbReference type="Proteomes" id="UP000070355"/>
    </source>
</evidence>
<dbReference type="GO" id="GO:0019843">
    <property type="term" value="F:rRNA binding"/>
    <property type="evidence" value="ECO:0007669"/>
    <property type="project" value="UniProtKB-UniRule"/>
</dbReference>
<evidence type="ECO:0000256" key="3">
    <source>
        <dbReference type="ARBA" id="ARBA00022884"/>
    </source>
</evidence>
<evidence type="ECO:0000259" key="6">
    <source>
        <dbReference type="Pfam" id="PF05670"/>
    </source>
</evidence>
<accession>A0A134A3I3</accession>
<comment type="function">
    <text evidence="5">Key component of the ribosome quality control system (RQC), a ribosome-associated complex that mediates the extraction of incompletely synthesized nascent chains from stalled ribosomes and their subsequent degradation. RqcH recruits Ala-charged tRNA, and with RqcP directs the elongation of stalled nascent chains on 50S ribosomal subunits, leading to non-templated C-terminal alanine extensions (Ala tail). The Ala tail promotes nascent chain degradation. May add between 1 and at least 8 Ala residues. Binds to stalled 50S ribosomal subunits.</text>
</comment>
<dbReference type="GO" id="GO:0043023">
    <property type="term" value="F:ribosomal large subunit binding"/>
    <property type="evidence" value="ECO:0007669"/>
    <property type="project" value="UniProtKB-UniRule"/>
</dbReference>
<dbReference type="GO" id="GO:1990112">
    <property type="term" value="C:RQC complex"/>
    <property type="evidence" value="ECO:0007669"/>
    <property type="project" value="TreeGrafter"/>
</dbReference>
<sequence length="552" mass="64616">MAFDGFFMRKMVKELEENILNGRINKINNLSTDEFVFSVRKGKNLKLFLSASSSASRIQLTNNSFENPSTPSNFCSVLRKYLTGGIILEINQVNNDRIVIFKIKNFDDLGYEKYYYLISELMGKHSNIILTNEDNIILESLKNSYSLEYKRSTISNMEYTFPPTVEKINPFDFSSYSDIEFSNDDKKFLMKSFYGVSVLLNNYFQKNSKEDLKNSFISFCKEFDNYFKPVLLEENNKKDFYFFEVKEYSRDFESLSQLLDYYYMDIARESINKNTDKKLFNFVNSKINRLNKKIDILKNELEQANNRDDYKLKGQLLISNIYLFKKEIPEIVTLQNFYSEDLSDIEIELDPNLTIEKNSEKYFDLYKKNKRTIENLIEQIEISKQDLGYFETIKFQIENADKTDIAEIKEELIANGILKEKIKVNKKKNKSNYFVINHNGTAIYVGKNNLQNDAITNKLARRDYLWFHAKDIPGSHVVIFDNNPSEETIEVASMLAAYYSKFKNEEYVNVDRTLIKNVKKISGAKPGLVTYTGQKTVKQKIDKDLIGELLIK</sequence>
<keyword evidence="5" id="KW-0175">Coiled coil</keyword>
<keyword evidence="1 5" id="KW-0820">tRNA-binding</keyword>
<evidence type="ECO:0000256" key="1">
    <source>
        <dbReference type="ARBA" id="ARBA00022555"/>
    </source>
</evidence>
<evidence type="ECO:0000313" key="7">
    <source>
        <dbReference type="EMBL" id="KXB62247.1"/>
    </source>
</evidence>
<organism evidence="7 8">
    <name type="scientific">Gemella haemolysans</name>
    <dbReference type="NCBI Taxonomy" id="1379"/>
    <lineage>
        <taxon>Bacteria</taxon>
        <taxon>Bacillati</taxon>
        <taxon>Bacillota</taxon>
        <taxon>Bacilli</taxon>
        <taxon>Bacillales</taxon>
        <taxon>Gemellaceae</taxon>
        <taxon>Gemella</taxon>
    </lineage>
</organism>